<dbReference type="InterPro" id="IPR016181">
    <property type="entry name" value="Acyl_CoA_acyltransferase"/>
</dbReference>
<evidence type="ECO:0000313" key="4">
    <source>
        <dbReference type="Proteomes" id="UP000050535"/>
    </source>
</evidence>
<feature type="domain" description="N-acetyltransferase" evidence="2">
    <location>
        <begin position="15"/>
        <end position="184"/>
    </location>
</feature>
<evidence type="ECO:0000259" key="2">
    <source>
        <dbReference type="PROSITE" id="PS51186"/>
    </source>
</evidence>
<reference evidence="4" key="1">
    <citation type="submission" date="2013-11" db="EMBL/GenBank/DDBJ databases">
        <authorList>
            <person name="Hoang H.T."/>
            <person name="Killian M.L."/>
            <person name="Madson D.M."/>
            <person name="Arruda P.H.E."/>
            <person name="Sun D."/>
            <person name="Schwartz K.J."/>
            <person name="Yoon K."/>
        </authorList>
    </citation>
    <scope>NUCLEOTIDE SEQUENCE [LARGE SCALE GENOMIC DNA]</scope>
    <source>
        <strain evidence="4">CDK2</strain>
    </source>
</reference>
<keyword evidence="4" id="KW-1185">Reference proteome</keyword>
<dbReference type="SUPFAM" id="SSF55729">
    <property type="entry name" value="Acyl-CoA N-acyltransferases (Nat)"/>
    <property type="match status" value="1"/>
</dbReference>
<protein>
    <recommendedName>
        <fullName evidence="2">N-acetyltransferase domain-containing protein</fullName>
    </recommendedName>
</protein>
<dbReference type="Gene3D" id="3.40.630.30">
    <property type="match status" value="1"/>
</dbReference>
<dbReference type="Proteomes" id="UP000050535">
    <property type="component" value="Unassembled WGS sequence"/>
</dbReference>
<accession>A0A0P7GNL6</accession>
<gene>
    <name evidence="3" type="ORF">SY89_00954</name>
</gene>
<comment type="caution">
    <text evidence="3">The sequence shown here is derived from an EMBL/GenBank/DDBJ whole genome shotgun (WGS) entry which is preliminary data.</text>
</comment>
<dbReference type="AlphaFoldDB" id="A0A0P7GNL6"/>
<sequence>MDVTRATEYSTDAEIEVREAVPGDYPAVVAFTADTWENGDYIPDAFPRWMADDDPDTRTFVAVDTAAAPPAPESVDGVDPDDVPELADDRAVGICQAVGLSEHEGWMQAMRVDPEYRGRRLSRALNDAGFHWLYETGRRVARNMVFSWNTGGLGASRVNGFDPGTEFRWVQPAPDADATARTDEAGVVDADPDAAWGFWADAAARDALDGLALDPSESWAVSELTRDRLRQAAAADRLVVVSAPDGGVGGSATGSGRASVRTATASHGPALSTASQRGAIRRPATRCWPRSAATPRPSAPTRRGC</sequence>
<dbReference type="InterPro" id="IPR000182">
    <property type="entry name" value="GNAT_dom"/>
</dbReference>
<dbReference type="GO" id="GO:0016747">
    <property type="term" value="F:acyltransferase activity, transferring groups other than amino-acyl groups"/>
    <property type="evidence" value="ECO:0007669"/>
    <property type="project" value="InterPro"/>
</dbReference>
<dbReference type="EMBL" id="LGUC01000001">
    <property type="protein sequence ID" value="KPN30228.1"/>
    <property type="molecule type" value="Genomic_DNA"/>
</dbReference>
<evidence type="ECO:0000313" key="3">
    <source>
        <dbReference type="EMBL" id="KPN30228.1"/>
    </source>
</evidence>
<dbReference type="CDD" id="cd04301">
    <property type="entry name" value="NAT_SF"/>
    <property type="match status" value="1"/>
</dbReference>
<feature type="compositionally biased region" description="Low complexity" evidence="1">
    <location>
        <begin position="289"/>
        <end position="305"/>
    </location>
</feature>
<dbReference type="STRING" id="699431.SY89_00954"/>
<dbReference type="PROSITE" id="PS51186">
    <property type="entry name" value="GNAT"/>
    <property type="match status" value="1"/>
</dbReference>
<organism evidence="3 4">
    <name type="scientific">Halolamina pelagica</name>
    <dbReference type="NCBI Taxonomy" id="699431"/>
    <lineage>
        <taxon>Archaea</taxon>
        <taxon>Methanobacteriati</taxon>
        <taxon>Methanobacteriota</taxon>
        <taxon>Stenosarchaea group</taxon>
        <taxon>Halobacteria</taxon>
        <taxon>Halobacteriales</taxon>
        <taxon>Haloferacaceae</taxon>
    </lineage>
</organism>
<proteinExistence type="predicted"/>
<evidence type="ECO:0000256" key="1">
    <source>
        <dbReference type="SAM" id="MobiDB-lite"/>
    </source>
</evidence>
<feature type="region of interest" description="Disordered" evidence="1">
    <location>
        <begin position="246"/>
        <end position="305"/>
    </location>
</feature>
<name>A0A0P7GNL6_9EURY</name>